<dbReference type="PANTHER" id="PTHR14027:SF2">
    <property type="entry name" value="RNA POLYMERASE-ASSOCIATED PROTEIN CTR9 HOMOLOG"/>
    <property type="match status" value="1"/>
</dbReference>
<dbReference type="HOGENOM" id="CLU_003008_0_1_1"/>
<feature type="compositionally biased region" description="Acidic residues" evidence="5">
    <location>
        <begin position="1151"/>
        <end position="1171"/>
    </location>
</feature>
<feature type="repeat" description="TPR" evidence="3">
    <location>
        <begin position="767"/>
        <end position="800"/>
    </location>
</feature>
<protein>
    <recommendedName>
        <fullName evidence="8">RNA polymerase-associated protein CTR9</fullName>
    </recommendedName>
</protein>
<sequence>MDEALDISYYIGQDGVEALKNVDVPVEGGDVVSLDLTNAEELPQDPQELVLFFTDNKLGKQFWIIVACAYAQLGKLAEAVQLIKLALETSYFTEEDKKTFESVLIWLYFRYASVDAQNGDRLENLVLASSAISSLKTKIYNDSQTSVTNSVSNLLAEAVLAIYQNHDDEAMEIFDRVLKLDHSNCFALLGKAHVTLSKLNNYTLALKLYQQVLLLNPVMKPDPRLGIGLCFWFLKDEKMAKQSWERALEIDPKNIKAKIFLSLTKIYATLNNSLSDEQFLKDYKECLQEVSQLHKGNVTDSTILLVLVSYYFAKQEYDTVERVVKHISQHIIGDSSVSKSATLITKLSKHQQIVLSECSTWLARVQFAREDFTQASKLFQEAIKFNDQNLVAKLGLGQSQFNRGSIEEASLTYESILRTNVDCLEANYSLGILYAKQQLDSRRKKELAIQVLERYIRLSNNRGLSSASKNDAHMLLNKEPITLNAYLTLSKLYEDTDLNQSLTYLTRAADARKKLGKKIPLEIYNNLGVFKFTKQNFAGAAESFQLALDELNAATEFKSADGEDVLIDLPQDLKISLSFNLARSKEVSNENEAYQTYESLIRECPNYFSAKLRILFLSCISESRLSTDEIKTEIDELLDLNVLDLEVRSFYGWFVKNFGKKLGMKPDSDVEFQKDTLVEFDKHDCYALLSLANIYCVMARDLKNSSSTELKKKNYYIRAIELYTKVLTVDPKNVYAAQGLAIACIENKESFKGLDILRKIRDSLNDISVYLNLGHVLCEVKQFGKAIESYELALARYTDGKDVKILSFLGRAWYLRASNEQNLQFFKRALEYSRQALEHTRGSKSALLFNIAYVQFQIADFVSKQPVHHRQPQDISDAIDGLQDAIQTLLQLASEDEKHPPYPKDELRGRANLGSSTLLNRLTSALDETKENIASVEQKLQTAKHIREQEKEAKIKEEQARLEMLKEKEAQLAKERAALQEQAQQWAEEARLNIAVQAEDDKSDGDNDDDDDDEEGDDGGLFNEEKGRGKRGKNSSGRKGKPKKSRKKKVLEDSESEPEADFSGDEDNNYSNDGNDGHDDGVNDRNETRVVKKDLEGKPKKKANRKRKLRVSDDEEDNDENEDGGNEKGAVTGRVNGSKRGKKKQHLSNEFIEDSDEELENDDLFGDEGVDKEDNDKDGENDRDNEKEARGQESE</sequence>
<dbReference type="InterPro" id="IPR011990">
    <property type="entry name" value="TPR-like_helical_dom_sf"/>
</dbReference>
<name>A5E7D5_LODEL</name>
<dbReference type="InterPro" id="IPR019734">
    <property type="entry name" value="TPR_rpt"/>
</dbReference>
<keyword evidence="2 3" id="KW-0802">TPR repeat</keyword>
<dbReference type="Proteomes" id="UP000001996">
    <property type="component" value="Unassembled WGS sequence"/>
</dbReference>
<dbReference type="Pfam" id="PF13432">
    <property type="entry name" value="TPR_16"/>
    <property type="match status" value="1"/>
</dbReference>
<evidence type="ECO:0000256" key="4">
    <source>
        <dbReference type="SAM" id="Coils"/>
    </source>
</evidence>
<dbReference type="InParanoid" id="A5E7D5"/>
<dbReference type="AlphaFoldDB" id="A5E7D5"/>
<feature type="region of interest" description="Disordered" evidence="5">
    <location>
        <begin position="996"/>
        <end position="1195"/>
    </location>
</feature>
<dbReference type="PROSITE" id="PS50005">
    <property type="entry name" value="TPR"/>
    <property type="match status" value="2"/>
</dbReference>
<dbReference type="Pfam" id="PF13181">
    <property type="entry name" value="TPR_8"/>
    <property type="match status" value="1"/>
</dbReference>
<evidence type="ECO:0000313" key="6">
    <source>
        <dbReference type="EMBL" id="EDK47343.1"/>
    </source>
</evidence>
<feature type="compositionally biased region" description="Basic residues" evidence="5">
    <location>
        <begin position="1137"/>
        <end position="1146"/>
    </location>
</feature>
<keyword evidence="7" id="KW-1185">Reference proteome</keyword>
<dbReference type="GeneID" id="5230376"/>
<feature type="compositionally biased region" description="Basic residues" evidence="5">
    <location>
        <begin position="1099"/>
        <end position="1109"/>
    </location>
</feature>
<evidence type="ECO:0000256" key="2">
    <source>
        <dbReference type="ARBA" id="ARBA00022803"/>
    </source>
</evidence>
<proteinExistence type="predicted"/>
<dbReference type="InterPro" id="IPR027368">
    <property type="entry name" value="MnmE_dom2"/>
</dbReference>
<dbReference type="PANTHER" id="PTHR14027">
    <property type="entry name" value="RNA POLYMERASE-ASSOCIATED PROTEIN CTR9"/>
    <property type="match status" value="1"/>
</dbReference>
<reference evidence="6 7" key="1">
    <citation type="journal article" date="2009" name="Nature">
        <title>Evolution of pathogenicity and sexual reproduction in eight Candida genomes.</title>
        <authorList>
            <person name="Butler G."/>
            <person name="Rasmussen M.D."/>
            <person name="Lin M.F."/>
            <person name="Santos M.A."/>
            <person name="Sakthikumar S."/>
            <person name="Munro C.A."/>
            <person name="Rheinbay E."/>
            <person name="Grabherr M."/>
            <person name="Forche A."/>
            <person name="Reedy J.L."/>
            <person name="Agrafioti I."/>
            <person name="Arnaud M.B."/>
            <person name="Bates S."/>
            <person name="Brown A.J."/>
            <person name="Brunke S."/>
            <person name="Costanzo M.C."/>
            <person name="Fitzpatrick D.A."/>
            <person name="de Groot P.W."/>
            <person name="Harris D."/>
            <person name="Hoyer L.L."/>
            <person name="Hube B."/>
            <person name="Klis F.M."/>
            <person name="Kodira C."/>
            <person name="Lennard N."/>
            <person name="Logue M.E."/>
            <person name="Martin R."/>
            <person name="Neiman A.M."/>
            <person name="Nikolaou E."/>
            <person name="Quail M.A."/>
            <person name="Quinn J."/>
            <person name="Santos M.C."/>
            <person name="Schmitzberger F.F."/>
            <person name="Sherlock G."/>
            <person name="Shah P."/>
            <person name="Silverstein K.A."/>
            <person name="Skrzypek M.S."/>
            <person name="Soll D."/>
            <person name="Staggs R."/>
            <person name="Stansfield I."/>
            <person name="Stumpf M.P."/>
            <person name="Sudbery P.E."/>
            <person name="Srikantha T."/>
            <person name="Zeng Q."/>
            <person name="Berman J."/>
            <person name="Berriman M."/>
            <person name="Heitman J."/>
            <person name="Gow N.A."/>
            <person name="Lorenz M.C."/>
            <person name="Birren B.W."/>
            <person name="Kellis M."/>
            <person name="Cuomo C.A."/>
        </authorList>
    </citation>
    <scope>NUCLEOTIDE SEQUENCE [LARGE SCALE GENOMIC DNA]</scope>
    <source>
        <strain evidence="7">ATCC 11503 / BCRC 21390 / CBS 2605 / JCM 1781 / NBRC 1676 / NRRL YB-4239</strain>
    </source>
</reference>
<evidence type="ECO:0000256" key="5">
    <source>
        <dbReference type="SAM" id="MobiDB-lite"/>
    </source>
</evidence>
<dbReference type="FunCoup" id="A5E7D5">
    <property type="interactions" value="953"/>
</dbReference>
<dbReference type="GO" id="GO:0006368">
    <property type="term" value="P:transcription elongation by RNA polymerase II"/>
    <property type="evidence" value="ECO:0007669"/>
    <property type="project" value="TreeGrafter"/>
</dbReference>
<evidence type="ECO:0008006" key="8">
    <source>
        <dbReference type="Google" id="ProtNLM"/>
    </source>
</evidence>
<feature type="compositionally biased region" description="Acidic residues" evidence="5">
    <location>
        <begin position="1001"/>
        <end position="1018"/>
    </location>
</feature>
<dbReference type="GO" id="GO:0006355">
    <property type="term" value="P:regulation of DNA-templated transcription"/>
    <property type="evidence" value="ECO:0007669"/>
    <property type="project" value="InterPro"/>
</dbReference>
<accession>A5E7D5</accession>
<dbReference type="eggNOG" id="KOG2002">
    <property type="taxonomic scope" value="Eukaryota"/>
</dbReference>
<feature type="compositionally biased region" description="Basic and acidic residues" evidence="5">
    <location>
        <begin position="1075"/>
        <end position="1098"/>
    </location>
</feature>
<keyword evidence="4" id="KW-0175">Coiled coil</keyword>
<evidence type="ECO:0000256" key="1">
    <source>
        <dbReference type="ARBA" id="ARBA00022737"/>
    </source>
</evidence>
<dbReference type="SUPFAM" id="SSF48452">
    <property type="entry name" value="TPR-like"/>
    <property type="match status" value="4"/>
</dbReference>
<feature type="compositionally biased region" description="Basic and acidic residues" evidence="5">
    <location>
        <begin position="1172"/>
        <end position="1195"/>
    </location>
</feature>
<dbReference type="Gene3D" id="1.20.120.430">
    <property type="entry name" value="tRNA modification GTPase MnmE domain 2"/>
    <property type="match status" value="1"/>
</dbReference>
<dbReference type="SMART" id="SM00028">
    <property type="entry name" value="TPR"/>
    <property type="match status" value="10"/>
</dbReference>
<dbReference type="OrthoDB" id="343875at2759"/>
<dbReference type="OMA" id="EHWLTIA"/>
<dbReference type="GO" id="GO:0016593">
    <property type="term" value="C:Cdc73/Paf1 complex"/>
    <property type="evidence" value="ECO:0007669"/>
    <property type="project" value="TreeGrafter"/>
</dbReference>
<dbReference type="Gene3D" id="3.40.50.300">
    <property type="entry name" value="P-loop containing nucleotide triphosphate hydrolases"/>
    <property type="match status" value="1"/>
</dbReference>
<feature type="coiled-coil region" evidence="4">
    <location>
        <begin position="919"/>
        <end position="989"/>
    </location>
</feature>
<dbReference type="STRING" id="379508.A5E7D5"/>
<feature type="compositionally biased region" description="Basic residues" evidence="5">
    <location>
        <begin position="1028"/>
        <end position="1049"/>
    </location>
</feature>
<gene>
    <name evidence="6" type="ORF">LELG_05524</name>
</gene>
<feature type="compositionally biased region" description="Acidic residues" evidence="5">
    <location>
        <begin position="1113"/>
        <end position="1124"/>
    </location>
</feature>
<feature type="repeat" description="TPR" evidence="3">
    <location>
        <begin position="221"/>
        <end position="254"/>
    </location>
</feature>
<dbReference type="GO" id="GO:0000993">
    <property type="term" value="F:RNA polymerase II complex binding"/>
    <property type="evidence" value="ECO:0007669"/>
    <property type="project" value="TreeGrafter"/>
</dbReference>
<dbReference type="InterPro" id="IPR027417">
    <property type="entry name" value="P-loop_NTPase"/>
</dbReference>
<keyword evidence="1" id="KW-0677">Repeat</keyword>
<dbReference type="InterPro" id="IPR031101">
    <property type="entry name" value="Ctr9"/>
</dbReference>
<dbReference type="Gene3D" id="1.25.40.10">
    <property type="entry name" value="Tetratricopeptide repeat domain"/>
    <property type="match status" value="3"/>
</dbReference>
<feature type="compositionally biased region" description="Acidic residues" evidence="5">
    <location>
        <begin position="1053"/>
        <end position="1068"/>
    </location>
</feature>
<dbReference type="EMBL" id="CH981533">
    <property type="protein sequence ID" value="EDK47343.1"/>
    <property type="molecule type" value="Genomic_DNA"/>
</dbReference>
<evidence type="ECO:0000313" key="7">
    <source>
        <dbReference type="Proteomes" id="UP000001996"/>
    </source>
</evidence>
<dbReference type="VEuPathDB" id="FungiDB:LELG_05524"/>
<organism evidence="6 7">
    <name type="scientific">Lodderomyces elongisporus (strain ATCC 11503 / CBS 2605 / JCM 1781 / NBRC 1676 / NRRL YB-4239)</name>
    <name type="common">Yeast</name>
    <name type="synonym">Saccharomyces elongisporus</name>
    <dbReference type="NCBI Taxonomy" id="379508"/>
    <lineage>
        <taxon>Eukaryota</taxon>
        <taxon>Fungi</taxon>
        <taxon>Dikarya</taxon>
        <taxon>Ascomycota</taxon>
        <taxon>Saccharomycotina</taxon>
        <taxon>Pichiomycetes</taxon>
        <taxon>Debaryomycetaceae</taxon>
        <taxon>Candida/Lodderomyces clade</taxon>
        <taxon>Lodderomyces</taxon>
    </lineage>
</organism>
<dbReference type="KEGG" id="lel:PVL30_005063"/>
<evidence type="ECO:0000256" key="3">
    <source>
        <dbReference type="PROSITE-ProRule" id="PRU00339"/>
    </source>
</evidence>